<evidence type="ECO:0000313" key="1">
    <source>
        <dbReference type="EMBL" id="QJX77052.1"/>
    </source>
</evidence>
<dbReference type="AlphaFoldDB" id="A0A6M6DRB2"/>
<organism evidence="1 2">
    <name type="scientific">Priestia megaterium</name>
    <name type="common">Bacillus megaterium</name>
    <dbReference type="NCBI Taxonomy" id="1404"/>
    <lineage>
        <taxon>Bacteria</taxon>
        <taxon>Bacillati</taxon>
        <taxon>Bacillota</taxon>
        <taxon>Bacilli</taxon>
        <taxon>Bacillales</taxon>
        <taxon>Bacillaceae</taxon>
        <taxon>Priestia</taxon>
    </lineage>
</organism>
<dbReference type="EMBL" id="CP045272">
    <property type="protein sequence ID" value="QJX77052.1"/>
    <property type="molecule type" value="Genomic_DNA"/>
</dbReference>
<gene>
    <name evidence="1" type="ORF">FDZ14_12890</name>
</gene>
<dbReference type="RefSeq" id="WP_171777078.1">
    <property type="nucleotide sequence ID" value="NZ_CP045272.1"/>
</dbReference>
<evidence type="ECO:0000313" key="2">
    <source>
        <dbReference type="Proteomes" id="UP000501076"/>
    </source>
</evidence>
<sequence length="525" mass="61976">MQNSDKNVEEFSSQLSAKIWGHRFKDGQRGPEYVLEFLNVLYGTDYQLNADCYFRNKSQNLRKFIFEGVKEGSKRGSAQLDQEKKKFLYEKLQDDNKIEVIREFFRNLEIPLVDGKGKEADRSWYARSLYPLHESLLFFELRVKGENAFYERNFFARGGELYYLMVSYGAKNFPGVKHRIEQRFQQLLQKNNSVGQIVDSIQSVLGDEGENKSEDRYPLKKVEKLSKEYPHLPIEEHELFDQFAEEMSNLLNLDIDVYDMFKLLTSLTCFHILLYMYERSKVDVNDRIEFFFDCLDGKNKEVQKISTSTFKNNEILIKEKFEDYFSKQFFSIIGHEEEVNRELSKWKEDPMIFIEKMGLQKLQSRKKRVINSLQKCKNYEDVKDKLHNVVKEVISDTLKRHQISINRTLARDGGVGNFKAGSSYRYLMTDTFLQTLVFINVKPKESIEFSEFLNMLYKKYGFIVGEMQARESALYDRSKVNIRHYQKNELALREKLRKNGLLVEYSDATAMIRNPYEMAEGVVTI</sequence>
<protein>
    <submittedName>
        <fullName evidence="1">Uncharacterized protein</fullName>
    </submittedName>
</protein>
<name>A0A6M6DRB2_PRIMG</name>
<dbReference type="Proteomes" id="UP000501076">
    <property type="component" value="Chromosome"/>
</dbReference>
<proteinExistence type="predicted"/>
<reference evidence="1 2" key="1">
    <citation type="submission" date="2019-10" db="EMBL/GenBank/DDBJ databases">
        <title>Complete genome sequences for adaption low water activity.</title>
        <authorList>
            <person name="Zhao L."/>
            <person name="Zhong J."/>
        </authorList>
    </citation>
    <scope>NUCLEOTIDE SEQUENCE [LARGE SCALE GENOMIC DNA]</scope>
    <source>
        <strain evidence="1 2">FDU301</strain>
    </source>
</reference>
<accession>A0A6M6DRB2</accession>